<feature type="domain" description="Mandelate racemase/muconate lactonizing enzyme C-terminal" evidence="2">
    <location>
        <begin position="147"/>
        <end position="238"/>
    </location>
</feature>
<dbReference type="PANTHER" id="PTHR48073">
    <property type="entry name" value="O-SUCCINYLBENZOATE SYNTHASE-RELATED"/>
    <property type="match status" value="1"/>
</dbReference>
<dbReference type="SFLD" id="SFLDF00009">
    <property type="entry name" value="o-succinylbenzoate_synthase"/>
    <property type="match status" value="1"/>
</dbReference>
<name>A0A9X1HN80_9BACT</name>
<dbReference type="SFLD" id="SFLDS00001">
    <property type="entry name" value="Enolase"/>
    <property type="match status" value="1"/>
</dbReference>
<dbReference type="Proteomes" id="UP001139409">
    <property type="component" value="Unassembled WGS sequence"/>
</dbReference>
<dbReference type="GO" id="GO:0046872">
    <property type="term" value="F:metal ion binding"/>
    <property type="evidence" value="ECO:0007669"/>
    <property type="project" value="UniProtKB-KW"/>
</dbReference>
<dbReference type="CDD" id="cd03320">
    <property type="entry name" value="OSBS"/>
    <property type="match status" value="1"/>
</dbReference>
<dbReference type="SFLD" id="SFLDG00180">
    <property type="entry name" value="muconate_cycloisomerase"/>
    <property type="match status" value="1"/>
</dbReference>
<dbReference type="Gene3D" id="3.30.390.10">
    <property type="entry name" value="Enolase-like, N-terminal domain"/>
    <property type="match status" value="1"/>
</dbReference>
<dbReference type="PANTHER" id="PTHR48073:SF2">
    <property type="entry name" value="O-SUCCINYLBENZOATE SYNTHASE"/>
    <property type="match status" value="1"/>
</dbReference>
<dbReference type="EMBL" id="JAIXNE010000001">
    <property type="protein sequence ID" value="MCA6073289.1"/>
    <property type="molecule type" value="Genomic_DNA"/>
</dbReference>
<protein>
    <submittedName>
        <fullName evidence="3">O-succinylbenzoate synthase</fullName>
    </submittedName>
</protein>
<keyword evidence="4" id="KW-1185">Reference proteome</keyword>
<proteinExistence type="predicted"/>
<keyword evidence="1" id="KW-0479">Metal-binding</keyword>
<organism evidence="3 4">
    <name type="scientific">Fulvivirga sedimenti</name>
    <dbReference type="NCBI Taxonomy" id="2879465"/>
    <lineage>
        <taxon>Bacteria</taxon>
        <taxon>Pseudomonadati</taxon>
        <taxon>Bacteroidota</taxon>
        <taxon>Cytophagia</taxon>
        <taxon>Cytophagales</taxon>
        <taxon>Fulvivirgaceae</taxon>
        <taxon>Fulvivirga</taxon>
    </lineage>
</organism>
<evidence type="ECO:0000259" key="2">
    <source>
        <dbReference type="SMART" id="SM00922"/>
    </source>
</evidence>
<evidence type="ECO:0000313" key="4">
    <source>
        <dbReference type="Proteomes" id="UP001139409"/>
    </source>
</evidence>
<dbReference type="Gene3D" id="3.20.20.120">
    <property type="entry name" value="Enolase-like C-terminal domain"/>
    <property type="match status" value="1"/>
</dbReference>
<dbReference type="SMART" id="SM00922">
    <property type="entry name" value="MR_MLE"/>
    <property type="match status" value="1"/>
</dbReference>
<accession>A0A9X1HN80</accession>
<evidence type="ECO:0000256" key="1">
    <source>
        <dbReference type="ARBA" id="ARBA00022723"/>
    </source>
</evidence>
<evidence type="ECO:0000313" key="3">
    <source>
        <dbReference type="EMBL" id="MCA6073289.1"/>
    </source>
</evidence>
<dbReference type="SUPFAM" id="SSF54826">
    <property type="entry name" value="Enolase N-terminal domain-like"/>
    <property type="match status" value="1"/>
</dbReference>
<sequence>MSLTAKFFPYRLDFTFDAGTSRGILRNKVSWYLVLSDSENPEFSGWGEAGPLPGLSKETQADVAEKLQQITTSISGMKLPESEPECLALAARHCDISVPSVRFALESALLDLFRGGRRDVISSTFYSGNHRIPINGLIWMGDTSFMREQFDHKYHDAYTCFKMKIGAIEFQRELEILKYIRMRTDAILRVDANGAFSDQDVFAKLDALSAFNLHSIEQPVMAGQWSLMEEVCKRSPVPVALDEELIGINDEEERRRILSTIKPSYIILKPTLVGGIASTRNWISLAREYGIGWWMTSALESNIGLNIICQLTESEGYNGHQGLGTGQLYHNNIESPLEVSGGYISYNPGKTWKLPILK</sequence>
<gene>
    <name evidence="3" type="ORF">LDX50_00325</name>
</gene>
<dbReference type="InterPro" id="IPR029017">
    <property type="entry name" value="Enolase-like_N"/>
</dbReference>
<comment type="caution">
    <text evidence="3">The sequence shown here is derived from an EMBL/GenBank/DDBJ whole genome shotgun (WGS) entry which is preliminary data.</text>
</comment>
<dbReference type="RefSeq" id="WP_225696407.1">
    <property type="nucleotide sequence ID" value="NZ_JAIXNE010000001.1"/>
</dbReference>
<dbReference type="InterPro" id="IPR013342">
    <property type="entry name" value="Mandelate_racemase_C"/>
</dbReference>
<dbReference type="InterPro" id="IPR036849">
    <property type="entry name" value="Enolase-like_C_sf"/>
</dbReference>
<reference evidence="3" key="1">
    <citation type="submission" date="2021-09" db="EMBL/GenBank/DDBJ databases">
        <title>Fulvivirga sp. isolated from coastal sediment.</title>
        <authorList>
            <person name="Yu H."/>
        </authorList>
    </citation>
    <scope>NUCLEOTIDE SEQUENCE</scope>
    <source>
        <strain evidence="3">1062</strain>
    </source>
</reference>
<dbReference type="Pfam" id="PF13378">
    <property type="entry name" value="MR_MLE_C"/>
    <property type="match status" value="1"/>
</dbReference>
<dbReference type="AlphaFoldDB" id="A0A9X1HN80"/>
<dbReference type="SUPFAM" id="SSF51604">
    <property type="entry name" value="Enolase C-terminal domain-like"/>
    <property type="match status" value="1"/>
</dbReference>
<dbReference type="GO" id="GO:0016854">
    <property type="term" value="F:racemase and epimerase activity"/>
    <property type="evidence" value="ECO:0007669"/>
    <property type="project" value="UniProtKB-ARBA"/>
</dbReference>
<dbReference type="InterPro" id="IPR029065">
    <property type="entry name" value="Enolase_C-like"/>
</dbReference>